<proteinExistence type="predicted"/>
<gene>
    <name evidence="3" type="ORF">A3D56_02115</name>
</gene>
<reference evidence="3 4" key="1">
    <citation type="journal article" date="2016" name="Nat. Commun.">
        <title>Thousands of microbial genomes shed light on interconnected biogeochemical processes in an aquifer system.</title>
        <authorList>
            <person name="Anantharaman K."/>
            <person name="Brown C.T."/>
            <person name="Hug L.A."/>
            <person name="Sharon I."/>
            <person name="Castelle C.J."/>
            <person name="Probst A.J."/>
            <person name="Thomas B.C."/>
            <person name="Singh A."/>
            <person name="Wilkins M.J."/>
            <person name="Karaoz U."/>
            <person name="Brodie E.L."/>
            <person name="Williams K.H."/>
            <person name="Hubbard S.S."/>
            <person name="Banfield J.F."/>
        </authorList>
    </citation>
    <scope>NUCLEOTIDE SEQUENCE [LARGE SCALE GENOMIC DNA]</scope>
</reference>
<dbReference type="AlphaFoldDB" id="A0A1G2MS93"/>
<name>A0A1G2MS93_9BACT</name>
<keyword evidence="1" id="KW-1133">Transmembrane helix</keyword>
<dbReference type="Pfam" id="PF26449">
    <property type="entry name" value="DUF8128"/>
    <property type="match status" value="1"/>
</dbReference>
<keyword evidence="1" id="KW-0472">Membrane</keyword>
<dbReference type="InterPro" id="IPR058441">
    <property type="entry name" value="DUF8128"/>
</dbReference>
<feature type="transmembrane region" description="Helical" evidence="1">
    <location>
        <begin position="22"/>
        <end position="44"/>
    </location>
</feature>
<evidence type="ECO:0000313" key="3">
    <source>
        <dbReference type="EMBL" id="OHA26089.1"/>
    </source>
</evidence>
<evidence type="ECO:0000256" key="1">
    <source>
        <dbReference type="SAM" id="Phobius"/>
    </source>
</evidence>
<dbReference type="EMBL" id="MHRP01000038">
    <property type="protein sequence ID" value="OHA26089.1"/>
    <property type="molecule type" value="Genomic_DNA"/>
</dbReference>
<protein>
    <recommendedName>
        <fullName evidence="2">DUF8128 domain-containing protein</fullName>
    </recommendedName>
</protein>
<evidence type="ECO:0000313" key="4">
    <source>
        <dbReference type="Proteomes" id="UP000177943"/>
    </source>
</evidence>
<feature type="domain" description="DUF8128" evidence="2">
    <location>
        <begin position="61"/>
        <end position="394"/>
    </location>
</feature>
<evidence type="ECO:0000259" key="2">
    <source>
        <dbReference type="Pfam" id="PF26449"/>
    </source>
</evidence>
<dbReference type="Proteomes" id="UP000177943">
    <property type="component" value="Unassembled WGS sequence"/>
</dbReference>
<keyword evidence="1" id="KW-0812">Transmembrane</keyword>
<sequence length="413" mass="48265">MAIFSDFFSLFNNPIFLGIFKYLYYFAPFWVPIVAISVFIGVWMRYVRADFILKQGSVLLEIRLPKEVNRSPKGMEIFLTALYQTGAASEVETYWQGKIRPWWSLELVSIDGQIHFYIWCHAKWKNLVEAQLYAQYPGIEIYEAEDYTKSVYHDPVEYPLWATYFTLTEKTVYPIMTYVDYGLDKEQEEEYKIDPMTSVLEYLGSLKRGEQVWIQILIQAHKKEKFRDGRLFSKEDWKKDIKREVEKIREEATTKVPGAQYPSFPNPTKGQIDKIAALEKAASKFAFECVIRGVYFPTKEAFSPVSINGLVGSFRQYSSNSLNGFRLGWFTDFDYPWQDFHRVRRNAAERGMLQAYKMRSIFHAPYKNFHEHPYILNTEELATIYHFPGTVAQTPSLPRVTAKKSEAPANLPV</sequence>
<organism evidence="3 4">
    <name type="scientific">Candidatus Taylorbacteria bacterium RIFCSPHIGHO2_02_FULL_45_35</name>
    <dbReference type="NCBI Taxonomy" id="1802311"/>
    <lineage>
        <taxon>Bacteria</taxon>
        <taxon>Candidatus Tayloriibacteriota</taxon>
    </lineage>
</organism>
<accession>A0A1G2MS93</accession>
<comment type="caution">
    <text evidence="3">The sequence shown here is derived from an EMBL/GenBank/DDBJ whole genome shotgun (WGS) entry which is preliminary data.</text>
</comment>